<dbReference type="Proteomes" id="UP000266183">
    <property type="component" value="Chromosome"/>
</dbReference>
<dbReference type="EMBL" id="CP032382">
    <property type="protein sequence ID" value="AYB31546.1"/>
    <property type="molecule type" value="Genomic_DNA"/>
</dbReference>
<gene>
    <name evidence="1" type="ORF">D4L85_13625</name>
</gene>
<dbReference type="AlphaFoldDB" id="A0A385SM48"/>
<keyword evidence="2" id="KW-1185">Reference proteome</keyword>
<dbReference type="KEGG" id="chk:D4L85_13625"/>
<organism evidence="1 2">
    <name type="scientific">Chryseolinea soli</name>
    <dbReference type="NCBI Taxonomy" id="2321403"/>
    <lineage>
        <taxon>Bacteria</taxon>
        <taxon>Pseudomonadati</taxon>
        <taxon>Bacteroidota</taxon>
        <taxon>Cytophagia</taxon>
        <taxon>Cytophagales</taxon>
        <taxon>Fulvivirgaceae</taxon>
        <taxon>Chryseolinea</taxon>
    </lineage>
</organism>
<name>A0A385SM48_9BACT</name>
<sequence>MDILNSMTPTVYLSLWNKYRPVIVHLMLAAGDGPQQYKLFSHEFKALAAKEKTFSFVLQAFRGKSTNGIRKSFAAQDLLSMLNTSRKASEQMEKYGFEFKLDSQFVLHVTRLQAADEQS</sequence>
<protein>
    <submittedName>
        <fullName evidence="1">Uncharacterized protein</fullName>
    </submittedName>
</protein>
<dbReference type="OrthoDB" id="982302at2"/>
<reference evidence="2" key="1">
    <citation type="submission" date="2018-09" db="EMBL/GenBank/DDBJ databases">
        <title>Chryseolinea sp. KIS68-18 isolated from soil.</title>
        <authorList>
            <person name="Weon H.-Y."/>
            <person name="Kwon S.-W."/>
            <person name="Lee S.A."/>
        </authorList>
    </citation>
    <scope>NUCLEOTIDE SEQUENCE [LARGE SCALE GENOMIC DNA]</scope>
    <source>
        <strain evidence="2">KIS68-18</strain>
    </source>
</reference>
<proteinExistence type="predicted"/>
<dbReference type="RefSeq" id="WP_119754817.1">
    <property type="nucleotide sequence ID" value="NZ_CP032382.1"/>
</dbReference>
<evidence type="ECO:0000313" key="1">
    <source>
        <dbReference type="EMBL" id="AYB31546.1"/>
    </source>
</evidence>
<accession>A0A385SM48</accession>
<evidence type="ECO:0000313" key="2">
    <source>
        <dbReference type="Proteomes" id="UP000266183"/>
    </source>
</evidence>